<evidence type="ECO:0000313" key="2">
    <source>
        <dbReference type="EMBL" id="KWZ76654.1"/>
    </source>
</evidence>
<sequence length="190" mass="20748">MKRLLPFMSASDGKDAGGTAANDNVSAFYFEENGGIPNNPFLPVLIYHGVFKGRTDEIEKVFQKNNWGNNWVWTIFPYHHFHSNSHEVIAVRSGHAKVQLGGPQGKIFTISEGDCVLMPAGTGHKRIESGGGFAVTGGYPGGQDYDTQMRADETLRENIRKTGMPETDPVFGKNGPLFSYWTPEPGGKAG</sequence>
<dbReference type="PIRSF" id="PIRSF019307">
    <property type="entry name" value="UCP019307"/>
    <property type="match status" value="1"/>
</dbReference>
<dbReference type="SUPFAM" id="SSF51182">
    <property type="entry name" value="RmlC-like cupins"/>
    <property type="match status" value="1"/>
</dbReference>
<dbReference type="InterPro" id="IPR013096">
    <property type="entry name" value="Cupin_2"/>
</dbReference>
<dbReference type="InterPro" id="IPR011051">
    <property type="entry name" value="RmlC_Cupin_sf"/>
</dbReference>
<dbReference type="PANTHER" id="PTHR36448">
    <property type="entry name" value="BLR7373 PROTEIN"/>
    <property type="match status" value="1"/>
</dbReference>
<dbReference type="PANTHER" id="PTHR36448:SF2">
    <property type="entry name" value="CUPIN TYPE-1 DOMAIN-CONTAINING PROTEIN"/>
    <property type="match status" value="1"/>
</dbReference>
<dbReference type="InterPro" id="IPR014710">
    <property type="entry name" value="RmlC-like_jellyroll"/>
</dbReference>
<dbReference type="Pfam" id="PF07883">
    <property type="entry name" value="Cupin_2"/>
    <property type="match status" value="1"/>
</dbReference>
<dbReference type="InterPro" id="IPR014500">
    <property type="entry name" value="UCP019307_cupin"/>
</dbReference>
<accession>A0A133KAX3</accession>
<evidence type="ECO:0000313" key="3">
    <source>
        <dbReference type="Proteomes" id="UP000070376"/>
    </source>
</evidence>
<feature type="domain" description="Cupin type-2" evidence="1">
    <location>
        <begin position="77"/>
        <end position="125"/>
    </location>
</feature>
<comment type="caution">
    <text evidence="2">The sequence shown here is derived from an EMBL/GenBank/DDBJ whole genome shotgun (WGS) entry which is preliminary data.</text>
</comment>
<dbReference type="RefSeq" id="WP_061087265.1">
    <property type="nucleotide sequence ID" value="NZ_CP017888.1"/>
</dbReference>
<dbReference type="Proteomes" id="UP000070376">
    <property type="component" value="Unassembled WGS sequence"/>
</dbReference>
<dbReference type="CDD" id="cd02219">
    <property type="entry name" value="cupin_YjlB-like"/>
    <property type="match status" value="1"/>
</dbReference>
<dbReference type="AlphaFoldDB" id="A0A133KAX3"/>
<dbReference type="EMBL" id="LRPN01000190">
    <property type="protein sequence ID" value="KWZ76654.1"/>
    <property type="molecule type" value="Genomic_DNA"/>
</dbReference>
<proteinExistence type="predicted"/>
<gene>
    <name evidence="2" type="ORF">HMPREF3213_03706</name>
</gene>
<dbReference type="PATRIC" id="fig|1398.22.peg.3711"/>
<dbReference type="InterPro" id="IPR047121">
    <property type="entry name" value="YjiB-like"/>
</dbReference>
<evidence type="ECO:0000259" key="1">
    <source>
        <dbReference type="Pfam" id="PF07883"/>
    </source>
</evidence>
<organism evidence="2 3">
    <name type="scientific">Heyndrickxia coagulans</name>
    <name type="common">Weizmannia coagulans</name>
    <dbReference type="NCBI Taxonomy" id="1398"/>
    <lineage>
        <taxon>Bacteria</taxon>
        <taxon>Bacillati</taxon>
        <taxon>Bacillota</taxon>
        <taxon>Bacilli</taxon>
        <taxon>Bacillales</taxon>
        <taxon>Bacillaceae</taxon>
        <taxon>Heyndrickxia</taxon>
    </lineage>
</organism>
<dbReference type="Gene3D" id="2.60.120.10">
    <property type="entry name" value="Jelly Rolls"/>
    <property type="match status" value="1"/>
</dbReference>
<reference evidence="3" key="1">
    <citation type="submission" date="2016-01" db="EMBL/GenBank/DDBJ databases">
        <authorList>
            <person name="Mitreva M."/>
            <person name="Pepin K.H."/>
            <person name="Mihindukulasuriya K.A."/>
            <person name="Fulton R."/>
            <person name="Fronick C."/>
            <person name="O'Laughlin M."/>
            <person name="Miner T."/>
            <person name="Herter B."/>
            <person name="Rosa B.A."/>
            <person name="Cordes M."/>
            <person name="Tomlinson C."/>
            <person name="Wollam A."/>
            <person name="Palsikar V.B."/>
            <person name="Mardis E.R."/>
            <person name="Wilson R.K."/>
        </authorList>
    </citation>
    <scope>NUCLEOTIDE SEQUENCE [LARGE SCALE GENOMIC DNA]</scope>
    <source>
        <strain evidence="3">GED7749B</strain>
    </source>
</reference>
<protein>
    <recommendedName>
        <fullName evidence="1">Cupin type-2 domain-containing protein</fullName>
    </recommendedName>
</protein>
<name>A0A133KAX3_HEYCO</name>